<accession>B7QKX2</accession>
<dbReference type="EMBL" id="DS962443">
    <property type="protein sequence ID" value="EEC19494.1"/>
    <property type="molecule type" value="Genomic_DNA"/>
</dbReference>
<evidence type="ECO:0000313" key="4">
    <source>
        <dbReference type="Proteomes" id="UP000001555"/>
    </source>
</evidence>
<dbReference type="PaxDb" id="6945-B7QKX2"/>
<sequence>MRAVAPLVVFVLCVLFGPSVVVASSAEEYGELLAVCCPVGGIGRGSRRSVGRGSPPRPMVFYSYCVACR</sequence>
<dbReference type="VEuPathDB" id="VectorBase:ISCW014669"/>
<reference evidence="2 4" key="1">
    <citation type="submission" date="2008-03" db="EMBL/GenBank/DDBJ databases">
        <title>Annotation of Ixodes scapularis.</title>
        <authorList>
            <consortium name="Ixodes scapularis Genome Project Consortium"/>
            <person name="Caler E."/>
            <person name="Hannick L.I."/>
            <person name="Bidwell S."/>
            <person name="Joardar V."/>
            <person name="Thiagarajan M."/>
            <person name="Amedeo P."/>
            <person name="Galinsky K.J."/>
            <person name="Schobel S."/>
            <person name="Inman J."/>
            <person name="Hostetler J."/>
            <person name="Miller J."/>
            <person name="Hammond M."/>
            <person name="Megy K."/>
            <person name="Lawson D."/>
            <person name="Kodira C."/>
            <person name="Sutton G."/>
            <person name="Meyer J."/>
            <person name="Hill C.A."/>
            <person name="Birren B."/>
            <person name="Nene V."/>
            <person name="Collins F."/>
            <person name="Alarcon-Chaidez F."/>
            <person name="Wikel S."/>
            <person name="Strausberg R."/>
        </authorList>
    </citation>
    <scope>NUCLEOTIDE SEQUENCE [LARGE SCALE GENOMIC DNA]</scope>
    <source>
        <strain evidence="4">Wikel</strain>
        <strain evidence="2">Wikel colony</strain>
    </source>
</reference>
<name>B7QKX2_IXOSC</name>
<keyword evidence="1" id="KW-0732">Signal</keyword>
<keyword evidence="4" id="KW-1185">Reference proteome</keyword>
<evidence type="ECO:0000313" key="2">
    <source>
        <dbReference type="EMBL" id="EEC19494.1"/>
    </source>
</evidence>
<feature type="signal peptide" evidence="1">
    <location>
        <begin position="1"/>
        <end position="23"/>
    </location>
</feature>
<evidence type="ECO:0000313" key="3">
    <source>
        <dbReference type="EnsemblMetazoa" id="ISCW014669-PA"/>
    </source>
</evidence>
<gene>
    <name evidence="2" type="ORF">IscW_ISCW014669</name>
</gene>
<organism>
    <name type="scientific">Ixodes scapularis</name>
    <name type="common">Black-legged tick</name>
    <name type="synonym">Deer tick</name>
    <dbReference type="NCBI Taxonomy" id="6945"/>
    <lineage>
        <taxon>Eukaryota</taxon>
        <taxon>Metazoa</taxon>
        <taxon>Ecdysozoa</taxon>
        <taxon>Arthropoda</taxon>
        <taxon>Chelicerata</taxon>
        <taxon>Arachnida</taxon>
        <taxon>Acari</taxon>
        <taxon>Parasitiformes</taxon>
        <taxon>Ixodida</taxon>
        <taxon>Ixodoidea</taxon>
        <taxon>Ixodidae</taxon>
        <taxon>Ixodinae</taxon>
        <taxon>Ixodes</taxon>
    </lineage>
</organism>
<feature type="chain" id="PRO_5014568404" description="Secreted protein" evidence="1">
    <location>
        <begin position="24"/>
        <end position="69"/>
    </location>
</feature>
<dbReference type="EMBL" id="ABJB010918256">
    <property type="status" value="NOT_ANNOTATED_CDS"/>
    <property type="molecule type" value="Genomic_DNA"/>
</dbReference>
<dbReference type="EnsemblMetazoa" id="ISCW014669-RA">
    <property type="protein sequence ID" value="ISCW014669-PA"/>
    <property type="gene ID" value="ISCW014669"/>
</dbReference>
<dbReference type="AlphaFoldDB" id="B7QKX2"/>
<reference evidence="3" key="2">
    <citation type="submission" date="2020-05" db="UniProtKB">
        <authorList>
            <consortium name="EnsemblMetazoa"/>
        </authorList>
    </citation>
    <scope>IDENTIFICATION</scope>
    <source>
        <strain evidence="3">wikel</strain>
    </source>
</reference>
<evidence type="ECO:0008006" key="5">
    <source>
        <dbReference type="Google" id="ProtNLM"/>
    </source>
</evidence>
<dbReference type="Proteomes" id="UP000001555">
    <property type="component" value="Unassembled WGS sequence"/>
</dbReference>
<dbReference type="HOGENOM" id="CLU_2778701_0_0_1"/>
<evidence type="ECO:0000256" key="1">
    <source>
        <dbReference type="SAM" id="SignalP"/>
    </source>
</evidence>
<dbReference type="InParanoid" id="B7QKX2"/>
<protein>
    <recommendedName>
        <fullName evidence="5">Secreted protein</fullName>
    </recommendedName>
</protein>
<proteinExistence type="predicted"/>